<dbReference type="Pfam" id="PF20014">
    <property type="entry name" value="GAP1-M"/>
    <property type="match status" value="1"/>
</dbReference>
<comment type="caution">
    <text evidence="4">The sequence shown here is derived from an EMBL/GenBank/DDBJ whole genome shotgun (WGS) entry which is preliminary data.</text>
</comment>
<protein>
    <submittedName>
        <fullName evidence="4">Uncharacterized protein</fullName>
    </submittedName>
</protein>
<gene>
    <name evidence="4" type="ORF">FNL38_109154</name>
</gene>
<dbReference type="AlphaFoldDB" id="A0A652YIS1"/>
<dbReference type="Pfam" id="PF20013">
    <property type="entry name" value="GAP1-N2"/>
    <property type="match status" value="1"/>
</dbReference>
<name>A0A652YIS1_NOCGL</name>
<evidence type="ECO:0000259" key="2">
    <source>
        <dbReference type="Pfam" id="PF20013"/>
    </source>
</evidence>
<dbReference type="InterPro" id="IPR045402">
    <property type="entry name" value="GAP1-N2"/>
</dbReference>
<proteinExistence type="predicted"/>
<evidence type="ECO:0000256" key="1">
    <source>
        <dbReference type="SAM" id="MobiDB-lite"/>
    </source>
</evidence>
<evidence type="ECO:0000259" key="3">
    <source>
        <dbReference type="Pfam" id="PF20014"/>
    </source>
</evidence>
<reference evidence="4" key="1">
    <citation type="submission" date="2019-07" db="EMBL/GenBank/DDBJ databases">
        <title>Genomic Encyclopedia of Type Strains, Phase IV (KMG-IV): sequencing the most valuable type-strain genomes for metagenomic binning, comparative biology and taxonomic classification.</title>
        <authorList>
            <person name="Goeker M."/>
        </authorList>
    </citation>
    <scope>NUCLEOTIDE SEQUENCE</scope>
    <source>
        <strain evidence="4">DSM 44596</strain>
    </source>
</reference>
<feature type="domain" description="GTPase-associated protein 1 middle" evidence="3">
    <location>
        <begin position="197"/>
        <end position="270"/>
    </location>
</feature>
<feature type="domain" description="GTPase-associated protein 1 N-terminal" evidence="2">
    <location>
        <begin position="27"/>
        <end position="156"/>
    </location>
</feature>
<feature type="region of interest" description="Disordered" evidence="1">
    <location>
        <begin position="293"/>
        <end position="312"/>
    </location>
</feature>
<sequence length="968" mass="105612">MSSDFFSGSDFPTVVIARADIAAPRYGQLTYTSFDRPSVGRGQVLGGWQVKDLAGDLDENEQEAVRAGVNTRLEPVVAPPQFPTQEQIDSRPRRLHYGPLPAGAVAYWHSAPAGSDASGRPGNVFVHALVDRTPDLPPLRRPISLWHSTGWLTPYGADVVAGSTLGATADFPEGKSVALSQIVNFVLDPEVWRIGVLCVLLDAVNHAMHHGGTVILGVEGPDRGAQWIGAVSALMSSSAASHFYFSTYERRPSAEDIDALNAHVVCVPIEDLADLELPENTVVLSEVETPSLGELGAADGSNHESHRTERNAEVQVSEWSVLAQTVLLDAETALGALGQLDEIAKTDPVRGAEIAWPLAALVSENNSFSDAHVEARRVLDGAPKPLRRIQLPEPAAALAVSVARAPGHVPGATESGEPNLHNILAMPISTPAEIDARWTAFLHFVRNNPGWSMGSGTQLKLFGNFESHPSRRLLANVQKTAEDFFDRLEGKDSPADSDTPFLVEVEILRFADLIMHSGRVDDAIVNVVQKLVDLAVVPLLLDDSVAPRFVRDVLSVEAPLRALLRSCLTDGTGAAYLVSRPLGSRVPKAVIEWMLPVDDLPTDGSIRENAEVVAESSVALASDLVIRMLDNSDEHELNGWGQFVPQALWRVLWEAHNGGFVVGDASKLLTSTHIPEEDLEELAWRFPGIIPPRFLQRIVLSHTGDQGSVDLARSAAHLLTTQADTRRDGSVIVTPPNQRKDDCAVAWARLRSSGRWAEFGAELQFEVTRMRPALVDFCRMSAAEIAALTGDMVDRMMLLLFASRWARDRYAAPFVPFVGAAQADALRRSVLGSSDYVGVNITELITSRIIDREWLLATVMLMTSGAPRSKRLKADVLTRVGLGADNGNGLLESLARESLSDLRGFDREGPSPIADMFRDEVRRRRIVDSQAVIDQYRPHAWSWFDHLAVATRASKEYQKLFNLGKRKR</sequence>
<evidence type="ECO:0000313" key="4">
    <source>
        <dbReference type="EMBL" id="TYQ01139.1"/>
    </source>
</evidence>
<dbReference type="EMBL" id="VNIQ01000009">
    <property type="protein sequence ID" value="TYQ01139.1"/>
    <property type="molecule type" value="Genomic_DNA"/>
</dbReference>
<accession>A0A652YIS1</accession>
<dbReference type="InterPro" id="IPR045401">
    <property type="entry name" value="GAP1-M"/>
</dbReference>
<feature type="compositionally biased region" description="Basic and acidic residues" evidence="1">
    <location>
        <begin position="301"/>
        <end position="312"/>
    </location>
</feature>
<organism evidence="4">
    <name type="scientific">Nocardia globerula</name>
    <dbReference type="NCBI Taxonomy" id="1818"/>
    <lineage>
        <taxon>Bacteria</taxon>
        <taxon>Bacillati</taxon>
        <taxon>Actinomycetota</taxon>
        <taxon>Actinomycetes</taxon>
        <taxon>Mycobacteriales</taxon>
        <taxon>Nocardiaceae</taxon>
        <taxon>Nocardia</taxon>
    </lineage>
</organism>